<gene>
    <name evidence="1" type="ORF">GEV33_012303</name>
</gene>
<dbReference type="AlphaFoldDB" id="A0A8J6L3L6"/>
<dbReference type="EMBL" id="JABDTM020027460">
    <property type="protein sequence ID" value="KAH0810489.1"/>
    <property type="molecule type" value="Genomic_DNA"/>
</dbReference>
<keyword evidence="2" id="KW-1185">Reference proteome</keyword>
<dbReference type="GO" id="GO:0020037">
    <property type="term" value="F:heme binding"/>
    <property type="evidence" value="ECO:0007669"/>
    <property type="project" value="InterPro"/>
</dbReference>
<evidence type="ECO:0000313" key="2">
    <source>
        <dbReference type="Proteomes" id="UP000719412"/>
    </source>
</evidence>
<dbReference type="GO" id="GO:0004601">
    <property type="term" value="F:peroxidase activity"/>
    <property type="evidence" value="ECO:0007669"/>
    <property type="project" value="InterPro"/>
</dbReference>
<name>A0A8J6L3L6_TENMO</name>
<organism evidence="1 2">
    <name type="scientific">Tenebrio molitor</name>
    <name type="common">Yellow mealworm beetle</name>
    <dbReference type="NCBI Taxonomy" id="7067"/>
    <lineage>
        <taxon>Eukaryota</taxon>
        <taxon>Metazoa</taxon>
        <taxon>Ecdysozoa</taxon>
        <taxon>Arthropoda</taxon>
        <taxon>Hexapoda</taxon>
        <taxon>Insecta</taxon>
        <taxon>Pterygota</taxon>
        <taxon>Neoptera</taxon>
        <taxon>Endopterygota</taxon>
        <taxon>Coleoptera</taxon>
        <taxon>Polyphaga</taxon>
        <taxon>Cucujiformia</taxon>
        <taxon>Tenebrionidae</taxon>
        <taxon>Tenebrio</taxon>
    </lineage>
</organism>
<comment type="caution">
    <text evidence="1">The sequence shown here is derived from an EMBL/GenBank/DDBJ whole genome shotgun (WGS) entry which is preliminary data.</text>
</comment>
<dbReference type="GO" id="GO:0006979">
    <property type="term" value="P:response to oxidative stress"/>
    <property type="evidence" value="ECO:0007669"/>
    <property type="project" value="InterPro"/>
</dbReference>
<dbReference type="PROSITE" id="PS50292">
    <property type="entry name" value="PEROXIDASE_3"/>
    <property type="match status" value="1"/>
</dbReference>
<protein>
    <submittedName>
        <fullName evidence="1">Uncharacterized protein</fullName>
    </submittedName>
</protein>
<accession>A0A8J6L3L6</accession>
<proteinExistence type="predicted"/>
<dbReference type="InterPro" id="IPR019791">
    <property type="entry name" value="Haem_peroxidase_animal"/>
</dbReference>
<dbReference type="Gene3D" id="1.10.640.10">
    <property type="entry name" value="Haem peroxidase domain superfamily, animal type"/>
    <property type="match status" value="1"/>
</dbReference>
<dbReference type="Proteomes" id="UP000719412">
    <property type="component" value="Unassembled WGS sequence"/>
</dbReference>
<reference evidence="1" key="2">
    <citation type="submission" date="2021-08" db="EMBL/GenBank/DDBJ databases">
        <authorList>
            <person name="Eriksson T."/>
        </authorList>
    </citation>
    <scope>NUCLEOTIDE SEQUENCE</scope>
    <source>
        <strain evidence="1">Stoneville</strain>
        <tissue evidence="1">Whole head</tissue>
    </source>
</reference>
<sequence length="255" mass="28275">MVVSSTPTTRRDLEAFGIAESATPGIIRAECAVIGDAPKERISWGTLPLCWWLTATILHQTTLVLSIQYTPVDLAGNGDGECALLLNGPAKSSHFDYSLNLLRGTPFNYNGPHTCITYDAVNAAYLDARKRIHIAQPHGDWKPEDVATVGELLLDISINLARTYGLSYEDIEKGLPLIDTSKTLIREVCPPYLSNVECRAGKYRRFDGLCTNLEHPTWGATNTPFTREDWKKLMENLPIEDIPLPQNHIQKMIGG</sequence>
<evidence type="ECO:0000313" key="1">
    <source>
        <dbReference type="EMBL" id="KAH0810489.1"/>
    </source>
</evidence>
<dbReference type="InterPro" id="IPR010255">
    <property type="entry name" value="Haem_peroxidase_sf"/>
</dbReference>
<dbReference type="InterPro" id="IPR037120">
    <property type="entry name" value="Haem_peroxidase_sf_animal"/>
</dbReference>
<reference evidence="1" key="1">
    <citation type="journal article" date="2020" name="J Insects Food Feed">
        <title>The yellow mealworm (Tenebrio molitor) genome: a resource for the emerging insects as food and feed industry.</title>
        <authorList>
            <person name="Eriksson T."/>
            <person name="Andere A."/>
            <person name="Kelstrup H."/>
            <person name="Emery V."/>
            <person name="Picard C."/>
        </authorList>
    </citation>
    <scope>NUCLEOTIDE SEQUENCE</scope>
    <source>
        <strain evidence="1">Stoneville</strain>
        <tissue evidence="1">Whole head</tissue>
    </source>
</reference>
<dbReference type="SUPFAM" id="SSF48113">
    <property type="entry name" value="Heme-dependent peroxidases"/>
    <property type="match status" value="1"/>
</dbReference>